<keyword evidence="3" id="KW-1185">Reference proteome</keyword>
<evidence type="ECO:0008006" key="4">
    <source>
        <dbReference type="Google" id="ProtNLM"/>
    </source>
</evidence>
<keyword evidence="1" id="KW-0812">Transmembrane</keyword>
<dbReference type="InterPro" id="IPR012538">
    <property type="entry name" value="Cyt_c_oxidase_su2a"/>
</dbReference>
<evidence type="ECO:0000256" key="1">
    <source>
        <dbReference type="SAM" id="Phobius"/>
    </source>
</evidence>
<dbReference type="EMBL" id="BOVJ01000038">
    <property type="protein sequence ID" value="GIQ62591.1"/>
    <property type="molecule type" value="Genomic_DNA"/>
</dbReference>
<dbReference type="Pfam" id="PF08113">
    <property type="entry name" value="CoxIIa"/>
    <property type="match status" value="1"/>
</dbReference>
<keyword evidence="1" id="KW-1133">Transmembrane helix</keyword>
<organism evidence="2 3">
    <name type="scientific">Paenibacillus cisolokensis</name>
    <dbReference type="NCBI Taxonomy" id="1658519"/>
    <lineage>
        <taxon>Bacteria</taxon>
        <taxon>Bacillati</taxon>
        <taxon>Bacillota</taxon>
        <taxon>Bacilli</taxon>
        <taxon>Bacillales</taxon>
        <taxon>Paenibacillaceae</taxon>
        <taxon>Paenibacillus</taxon>
    </lineage>
</organism>
<feature type="transmembrane region" description="Helical" evidence="1">
    <location>
        <begin position="20"/>
        <end position="41"/>
    </location>
</feature>
<name>A0ABQ4N359_9BACL</name>
<keyword evidence="1" id="KW-0472">Membrane</keyword>
<comment type="caution">
    <text evidence="2">The sequence shown here is derived from an EMBL/GenBank/DDBJ whole genome shotgun (WGS) entry which is preliminary data.</text>
</comment>
<accession>A0ABQ4N359</accession>
<reference evidence="2 3" key="1">
    <citation type="submission" date="2021-04" db="EMBL/GenBank/DDBJ databases">
        <title>Draft genome sequence of Paenibacillus cisolokensis, LC2-13A.</title>
        <authorList>
            <person name="Uke A."/>
            <person name="Chhe C."/>
            <person name="Baramee S."/>
            <person name="Kosugi A."/>
        </authorList>
    </citation>
    <scope>NUCLEOTIDE SEQUENCE [LARGE SCALE GENOMIC DNA]</scope>
    <source>
        <strain evidence="2 3">LC2-13A</strain>
    </source>
</reference>
<sequence length="44" mass="4857">MNKIRLDASGEKHSLKGAFASVMLLGGFIALTWIGVYLLFLSRM</sequence>
<gene>
    <name evidence="2" type="ORF">PACILC2_11590</name>
</gene>
<evidence type="ECO:0000313" key="3">
    <source>
        <dbReference type="Proteomes" id="UP000680304"/>
    </source>
</evidence>
<proteinExistence type="predicted"/>
<dbReference type="RefSeq" id="WP_213527912.1">
    <property type="nucleotide sequence ID" value="NZ_BOVJ01000038.1"/>
</dbReference>
<evidence type="ECO:0000313" key="2">
    <source>
        <dbReference type="EMBL" id="GIQ62591.1"/>
    </source>
</evidence>
<dbReference type="Proteomes" id="UP000680304">
    <property type="component" value="Unassembled WGS sequence"/>
</dbReference>
<protein>
    <recommendedName>
        <fullName evidence="4">Cytochrome c oxidase subunit 2A</fullName>
    </recommendedName>
</protein>